<sequence length="124" mass="14010">MRIDVLRNKPCWSSTRGECGTFKLTPDFQGSWLESTMGLFIFAHDIQGRMRPEREVNSIAGEKRQWIQWPGSGIDQWSISSPWDLHGFGFRKGLQFAKSQRVWFGPCGSGISCGAARLKSLEAD</sequence>
<name>B6HHT7_PENRW</name>
<dbReference type="HOGENOM" id="CLU_2004664_0_0_1"/>
<protein>
    <submittedName>
        <fullName evidence="1">Uncharacterized protein</fullName>
    </submittedName>
</protein>
<organism evidence="1 2">
    <name type="scientific">Penicillium rubens (strain ATCC 28089 / DSM 1075 / NRRL 1951 / Wisconsin 54-1255)</name>
    <name type="common">Penicillium chrysogenum</name>
    <dbReference type="NCBI Taxonomy" id="500485"/>
    <lineage>
        <taxon>Eukaryota</taxon>
        <taxon>Fungi</taxon>
        <taxon>Dikarya</taxon>
        <taxon>Ascomycota</taxon>
        <taxon>Pezizomycotina</taxon>
        <taxon>Eurotiomycetes</taxon>
        <taxon>Eurotiomycetidae</taxon>
        <taxon>Eurotiales</taxon>
        <taxon>Aspergillaceae</taxon>
        <taxon>Penicillium</taxon>
        <taxon>Penicillium chrysogenum species complex</taxon>
    </lineage>
</organism>
<proteinExistence type="predicted"/>
<evidence type="ECO:0000313" key="2">
    <source>
        <dbReference type="Proteomes" id="UP000000724"/>
    </source>
</evidence>
<dbReference type="EMBL" id="AM920436">
    <property type="protein sequence ID" value="CAP97182.1"/>
    <property type="molecule type" value="Genomic_DNA"/>
</dbReference>
<keyword evidence="2" id="KW-1185">Reference proteome</keyword>
<dbReference type="VEuPathDB" id="FungiDB:PCH_Pc21g22850"/>
<gene>
    <name evidence="1" type="ORF">Pc21g22850</name>
    <name evidence="1" type="ORF">PCH_Pc21g22850</name>
</gene>
<accession>B6HHT7</accession>
<dbReference type="AlphaFoldDB" id="B6HHT7"/>
<dbReference type="Proteomes" id="UP000000724">
    <property type="component" value="Contig Pc00c21"/>
</dbReference>
<evidence type="ECO:0000313" key="1">
    <source>
        <dbReference type="EMBL" id="CAP97182.1"/>
    </source>
</evidence>
<reference evidence="1 2" key="1">
    <citation type="journal article" date="2008" name="Nat. Biotechnol.">
        <title>Genome sequencing and analysis of the filamentous fungus Penicillium chrysogenum.</title>
        <authorList>
            <person name="van den Berg M.A."/>
            <person name="Albang R."/>
            <person name="Albermann K."/>
            <person name="Badger J.H."/>
            <person name="Daran J.-M."/>
            <person name="Driessen A.J.M."/>
            <person name="Garcia-Estrada C."/>
            <person name="Fedorova N.D."/>
            <person name="Harris D.M."/>
            <person name="Heijne W.H.M."/>
            <person name="Joardar V.S."/>
            <person name="Kiel J.A.K.W."/>
            <person name="Kovalchuk A."/>
            <person name="Martin J.F."/>
            <person name="Nierman W.C."/>
            <person name="Nijland J.G."/>
            <person name="Pronk J.T."/>
            <person name="Roubos J.A."/>
            <person name="van der Klei I.J."/>
            <person name="van Peij N.N.M.E."/>
            <person name="Veenhuis M."/>
            <person name="von Doehren H."/>
            <person name="Wagner C."/>
            <person name="Wortman J.R."/>
            <person name="Bovenberg R.A.L."/>
        </authorList>
    </citation>
    <scope>NUCLEOTIDE SEQUENCE [LARGE SCALE GENOMIC DNA]</scope>
    <source>
        <strain evidence="2">ATCC 28089 / DSM 1075 / NRRL 1951 / Wisconsin 54-1255</strain>
    </source>
</reference>